<dbReference type="EMBL" id="FSRU01000003">
    <property type="protein sequence ID" value="SIO68157.1"/>
    <property type="molecule type" value="Genomic_DNA"/>
</dbReference>
<evidence type="ECO:0000313" key="10">
    <source>
        <dbReference type="Proteomes" id="UP000185151"/>
    </source>
</evidence>
<feature type="transmembrane region" description="Helical" evidence="8">
    <location>
        <begin position="104"/>
        <end position="123"/>
    </location>
</feature>
<feature type="transmembrane region" description="Helical" evidence="8">
    <location>
        <begin position="318"/>
        <end position="335"/>
    </location>
</feature>
<organism evidence="9 10">
    <name type="scientific">Paraburkholderia phenazinium</name>
    <dbReference type="NCBI Taxonomy" id="60549"/>
    <lineage>
        <taxon>Bacteria</taxon>
        <taxon>Pseudomonadati</taxon>
        <taxon>Pseudomonadota</taxon>
        <taxon>Betaproteobacteria</taxon>
        <taxon>Burkholderiales</taxon>
        <taxon>Burkholderiaceae</taxon>
        <taxon>Paraburkholderia</taxon>
    </lineage>
</organism>
<feature type="transmembrane region" description="Helical" evidence="8">
    <location>
        <begin position="196"/>
        <end position="220"/>
    </location>
</feature>
<keyword evidence="3" id="KW-0808">Transferase</keyword>
<feature type="transmembrane region" description="Helical" evidence="8">
    <location>
        <begin position="389"/>
        <end position="407"/>
    </location>
</feature>
<feature type="transmembrane region" description="Helical" evidence="8">
    <location>
        <begin position="292"/>
        <end position="311"/>
    </location>
</feature>
<dbReference type="Proteomes" id="UP000185151">
    <property type="component" value="Unassembled WGS sequence"/>
</dbReference>
<evidence type="ECO:0000256" key="5">
    <source>
        <dbReference type="ARBA" id="ARBA00022989"/>
    </source>
</evidence>
<dbReference type="OrthoDB" id="8962495at2"/>
<dbReference type="RefSeq" id="WP_074302263.1">
    <property type="nucleotide sequence ID" value="NZ_FSRU01000003.1"/>
</dbReference>
<feature type="transmembrane region" description="Helical" evidence="8">
    <location>
        <begin position="129"/>
        <end position="152"/>
    </location>
</feature>
<protein>
    <recommendedName>
        <fullName evidence="11">DUF2029 domain-containing protein</fullName>
    </recommendedName>
</protein>
<accession>A0A1N6LHE1</accession>
<gene>
    <name evidence="9" type="ORF">SAMN05444165_7326</name>
</gene>
<keyword evidence="5 8" id="KW-1133">Transmembrane helix</keyword>
<sequence>MDIFLRGLASTERRIRDWVRRDRVVAYSMVALVVHATILGLWAWSSDGFTASGSYRPGTDFSVFWVASHVMLHGAPAQVYDYVAFGKLERLLLDGYQHGGFLPWLYPPMFLLLVTPLALLPFWPAFFVFVAASAAVFVAAVLRVSGLANALGNAKLARLVVVACPCVFVCATFGQNALLTAALAAFAVYWVERKPVLAGLCIGLLAAKPQMALLFPLVLIAARAWRVMAVAAVTAGLFTVLSLAVCGPQSLHLFLASASLARDITLEHGDRFWLASSTPFAAFRLAGMDLTLAYLAQAGVALVATAAACYVWRRTQEIGARASILAVATLIANPYTWHYELTWLGIALACMVATGLRRGWARGEQTILALAWILPLYEFFNRVAEWPQVGPIILLLMLLMIVQRVRAGAGSVQ</sequence>
<keyword evidence="4 8" id="KW-0812">Transmembrane</keyword>
<feature type="transmembrane region" description="Helical" evidence="8">
    <location>
        <begin position="64"/>
        <end position="83"/>
    </location>
</feature>
<evidence type="ECO:0000313" key="9">
    <source>
        <dbReference type="EMBL" id="SIO68157.1"/>
    </source>
</evidence>
<name>A0A1N6LHE1_9BURK</name>
<evidence type="ECO:0008006" key="11">
    <source>
        <dbReference type="Google" id="ProtNLM"/>
    </source>
</evidence>
<feature type="transmembrane region" description="Helical" evidence="8">
    <location>
        <begin position="159"/>
        <end position="190"/>
    </location>
</feature>
<feature type="transmembrane region" description="Helical" evidence="8">
    <location>
        <begin position="227"/>
        <end position="245"/>
    </location>
</feature>
<dbReference type="AlphaFoldDB" id="A0A1N6LHE1"/>
<keyword evidence="2" id="KW-1003">Cell membrane</keyword>
<proteinExistence type="inferred from homology"/>
<evidence type="ECO:0000256" key="8">
    <source>
        <dbReference type="SAM" id="Phobius"/>
    </source>
</evidence>
<evidence type="ECO:0000256" key="7">
    <source>
        <dbReference type="ARBA" id="ARBA00024033"/>
    </source>
</evidence>
<dbReference type="Pfam" id="PF09594">
    <property type="entry name" value="GT87"/>
    <property type="match status" value="1"/>
</dbReference>
<evidence type="ECO:0000256" key="2">
    <source>
        <dbReference type="ARBA" id="ARBA00022475"/>
    </source>
</evidence>
<comment type="subcellular location">
    <subcellularLocation>
        <location evidence="1">Cell membrane</location>
        <topology evidence="1">Multi-pass membrane protein</topology>
    </subcellularLocation>
</comment>
<comment type="similarity">
    <text evidence="7">Belongs to the glycosyltransferase 87 family.</text>
</comment>
<reference evidence="9 10" key="1">
    <citation type="submission" date="2016-11" db="EMBL/GenBank/DDBJ databases">
        <authorList>
            <person name="Jaros S."/>
            <person name="Januszkiewicz K."/>
            <person name="Wedrychowicz H."/>
        </authorList>
    </citation>
    <scope>NUCLEOTIDE SEQUENCE [LARGE SCALE GENOMIC DNA]</scope>
    <source>
        <strain evidence="9 10">GAS95</strain>
    </source>
</reference>
<evidence type="ECO:0000256" key="4">
    <source>
        <dbReference type="ARBA" id="ARBA00022692"/>
    </source>
</evidence>
<keyword evidence="6 8" id="KW-0472">Membrane</keyword>
<evidence type="ECO:0000256" key="3">
    <source>
        <dbReference type="ARBA" id="ARBA00022679"/>
    </source>
</evidence>
<feature type="transmembrane region" description="Helical" evidence="8">
    <location>
        <begin position="24"/>
        <end position="44"/>
    </location>
</feature>
<evidence type="ECO:0000256" key="1">
    <source>
        <dbReference type="ARBA" id="ARBA00004651"/>
    </source>
</evidence>
<dbReference type="GO" id="GO:0005886">
    <property type="term" value="C:plasma membrane"/>
    <property type="evidence" value="ECO:0007669"/>
    <property type="project" value="UniProtKB-SubCell"/>
</dbReference>
<keyword evidence="10" id="KW-1185">Reference proteome</keyword>
<dbReference type="GO" id="GO:0016758">
    <property type="term" value="F:hexosyltransferase activity"/>
    <property type="evidence" value="ECO:0007669"/>
    <property type="project" value="InterPro"/>
</dbReference>
<dbReference type="InterPro" id="IPR018584">
    <property type="entry name" value="GT87"/>
</dbReference>
<evidence type="ECO:0000256" key="6">
    <source>
        <dbReference type="ARBA" id="ARBA00023136"/>
    </source>
</evidence>